<evidence type="ECO:0000256" key="6">
    <source>
        <dbReference type="ARBA" id="ARBA00048117"/>
    </source>
</evidence>
<dbReference type="PANTHER" id="PTHR11735:SF6">
    <property type="entry name" value="TRNA N6-ADENOSINE THREONYLCARBAMOYLTRANSFERASE, MITOCHONDRIAL"/>
    <property type="match status" value="1"/>
</dbReference>
<proteinExistence type="inferred from homology"/>
<dbReference type="InterPro" id="IPR022450">
    <property type="entry name" value="TsaD"/>
</dbReference>
<dbReference type="InterPro" id="IPR043129">
    <property type="entry name" value="ATPase_NBD"/>
</dbReference>
<dbReference type="AlphaFoldDB" id="A0A7H9B1R9"/>
<evidence type="ECO:0000256" key="7">
    <source>
        <dbReference type="HAMAP-Rule" id="MF_03179"/>
    </source>
</evidence>
<dbReference type="Pfam" id="PF00814">
    <property type="entry name" value="TsaD"/>
    <property type="match status" value="1"/>
</dbReference>
<dbReference type="InterPro" id="IPR000905">
    <property type="entry name" value="Gcp-like_dom"/>
</dbReference>
<comment type="cofactor">
    <cofactor evidence="7">
        <name>a divalent metal cation</name>
        <dbReference type="ChEBI" id="CHEBI:60240"/>
    </cofactor>
    <text evidence="7">Binds 1 divalent metal cation per subunit.</text>
</comment>
<evidence type="ECO:0000256" key="5">
    <source>
        <dbReference type="ARBA" id="ARBA00023315"/>
    </source>
</evidence>
<dbReference type="PANTHER" id="PTHR11735">
    <property type="entry name" value="TRNA N6-ADENOSINE THREONYLCARBAMOYLTRANSFERASE"/>
    <property type="match status" value="1"/>
</dbReference>
<dbReference type="Gene3D" id="3.30.420.40">
    <property type="match status" value="2"/>
</dbReference>
<dbReference type="PRINTS" id="PR00789">
    <property type="entry name" value="OSIALOPTASE"/>
</dbReference>
<dbReference type="OrthoDB" id="10259622at2759"/>
<dbReference type="EC" id="2.3.1.234" evidence="1"/>
<dbReference type="GO" id="GO:0005739">
    <property type="term" value="C:mitochondrion"/>
    <property type="evidence" value="ECO:0007669"/>
    <property type="project" value="UniProtKB-SubCell"/>
</dbReference>
<dbReference type="PROSITE" id="PS01016">
    <property type="entry name" value="GLYCOPROTEASE"/>
    <property type="match status" value="1"/>
</dbReference>
<dbReference type="InterPro" id="IPR017861">
    <property type="entry name" value="KAE1/TsaD"/>
</dbReference>
<comment type="similarity">
    <text evidence="7">Belongs to the KAE1 / TsaD family.</text>
</comment>
<evidence type="ECO:0000256" key="1">
    <source>
        <dbReference type="ARBA" id="ARBA00012156"/>
    </source>
</evidence>
<comment type="subcellular location">
    <subcellularLocation>
        <location evidence="7">Mitochondrion</location>
    </subcellularLocation>
</comment>
<evidence type="ECO:0000313" key="9">
    <source>
        <dbReference type="EMBL" id="QLG72437.1"/>
    </source>
</evidence>
<reference evidence="9 10" key="1">
    <citation type="submission" date="2020-07" db="EMBL/GenBank/DDBJ databases">
        <title>The yeast mating-type switching endonuclease HO is a domesticated member of an unorthodox homing genetic element family.</title>
        <authorList>
            <person name="Coughlan A.Y."/>
            <person name="Lombardi L."/>
            <person name="Braun-Galleani S."/>
            <person name="Martos A.R."/>
            <person name="Galeote V."/>
            <person name="Bigey F."/>
            <person name="Dequin S."/>
            <person name="Byrne K.P."/>
            <person name="Wolfe K.H."/>
        </authorList>
    </citation>
    <scope>NUCLEOTIDE SEQUENCE [LARGE SCALE GENOMIC DNA]</scope>
    <source>
        <strain evidence="9 10">NRRL Y-6702</strain>
    </source>
</reference>
<dbReference type="GO" id="GO:0046872">
    <property type="term" value="F:metal ion binding"/>
    <property type="evidence" value="ECO:0007669"/>
    <property type="project" value="UniProtKB-KW"/>
</dbReference>
<accession>A0A7H9B1R9</accession>
<keyword evidence="2 7" id="KW-0808">Transferase</keyword>
<dbReference type="GO" id="GO:0061711">
    <property type="term" value="F:tRNA N(6)-L-threonylcarbamoyladenine synthase activity"/>
    <property type="evidence" value="ECO:0007669"/>
    <property type="project" value="UniProtKB-EC"/>
</dbReference>
<name>A0A7H9B1R9_ZYGMR</name>
<evidence type="ECO:0000256" key="4">
    <source>
        <dbReference type="ARBA" id="ARBA00022723"/>
    </source>
</evidence>
<gene>
    <name evidence="7" type="primary">QRI7</name>
    <name evidence="9" type="ORF">HG535_0D01450</name>
</gene>
<keyword evidence="4 7" id="KW-0479">Metal-binding</keyword>
<evidence type="ECO:0000259" key="8">
    <source>
        <dbReference type="Pfam" id="PF00814"/>
    </source>
</evidence>
<dbReference type="EMBL" id="CP058607">
    <property type="protein sequence ID" value="QLG72437.1"/>
    <property type="molecule type" value="Genomic_DNA"/>
</dbReference>
<evidence type="ECO:0000256" key="3">
    <source>
        <dbReference type="ARBA" id="ARBA00022694"/>
    </source>
</evidence>
<keyword evidence="3 7" id="KW-0819">tRNA processing</keyword>
<sequence length="458" mass="51099">MRAMKGSMISLHYSLFSHLWQYSHLDKSFLFSVPGRKAEARRLSDRWKRSKANKSANRGCPLLDVQYTDQCYMNALGATRRVAWSKIWGFVSRGYKILAIETSCDDTCVAILNRHTKNEPPKVLAHLKDTLNSDSYGGIIPTKAHVHHQLKIGSLTLQALRETEASDIDLICVTRGPGMPGSLSVGLDFAKGLSVAWKKPMIGMHHMLGHLLLPRMSTNGQAPCFPFLSLLVSGGHTVLVLSKSVLEHEVLCDSMDIAVGDSLDKCGRELGIKGTMIAKEMEKFIDQDPLCSKNVKIKMKLPNPLQNKPSRVDAMAFSFSPFISAVKNNLEKPLQEYSEEEIRSMAFQVQEATFAHIITKLKKVIELNRESLGNVKHFVCSGGVGANKRLRVLLERSFANDFESFHYPPLDLCSDNAMMIGWAGIELSEFSGLRSSLDMTPIRKWPLSDILNVSGWVH</sequence>
<dbReference type="NCBIfam" id="TIGR00329">
    <property type="entry name" value="gcp_kae1"/>
    <property type="match status" value="1"/>
</dbReference>
<evidence type="ECO:0000256" key="2">
    <source>
        <dbReference type="ARBA" id="ARBA00022679"/>
    </source>
</evidence>
<comment type="function">
    <text evidence="7">Required for the formation of a threonylcarbamoyl group on adenosine at position 37 (t(6)A37) in mitochondrial tRNAs that read codons beginning with adenine. Probably involved in the transfer of the threonylcarbamoyl moiety of threonylcarbamoyl-AMP (TC-AMP) to the N6 group of A37. Involved in mitochondrial genome maintenance.</text>
</comment>
<comment type="subunit">
    <text evidence="7">Homodimer.</text>
</comment>
<keyword evidence="5 7" id="KW-0012">Acyltransferase</keyword>
<organism evidence="9 10">
    <name type="scientific">Zygotorulaspora mrakii</name>
    <name type="common">Zygosaccharomyces mrakii</name>
    <dbReference type="NCBI Taxonomy" id="42260"/>
    <lineage>
        <taxon>Eukaryota</taxon>
        <taxon>Fungi</taxon>
        <taxon>Dikarya</taxon>
        <taxon>Ascomycota</taxon>
        <taxon>Saccharomycotina</taxon>
        <taxon>Saccharomycetes</taxon>
        <taxon>Saccharomycetales</taxon>
        <taxon>Saccharomycetaceae</taxon>
        <taxon>Zygotorulaspora</taxon>
    </lineage>
</organism>
<dbReference type="InterPro" id="IPR017860">
    <property type="entry name" value="Peptidase_M22_CS"/>
</dbReference>
<dbReference type="HAMAP" id="MF_01445">
    <property type="entry name" value="TsaD"/>
    <property type="match status" value="1"/>
</dbReference>
<protein>
    <recommendedName>
        <fullName evidence="1">N(6)-L-threonylcarbamoyladenine synthase</fullName>
        <ecNumber evidence="1">2.3.1.234</ecNumber>
    </recommendedName>
</protein>
<evidence type="ECO:0000313" key="10">
    <source>
        <dbReference type="Proteomes" id="UP000509704"/>
    </source>
</evidence>
<keyword evidence="7" id="KW-0496">Mitochondrion</keyword>
<keyword evidence="10" id="KW-1185">Reference proteome</keyword>
<feature type="domain" description="Gcp-like" evidence="8">
    <location>
        <begin position="133"/>
        <end position="422"/>
    </location>
</feature>
<dbReference type="Proteomes" id="UP000509704">
    <property type="component" value="Chromosome 4"/>
</dbReference>
<dbReference type="GO" id="GO:0072670">
    <property type="term" value="P:mitochondrial tRNA threonylcarbamoyladenosine modification"/>
    <property type="evidence" value="ECO:0007669"/>
    <property type="project" value="TreeGrafter"/>
</dbReference>
<dbReference type="SUPFAM" id="SSF53067">
    <property type="entry name" value="Actin-like ATPase domain"/>
    <property type="match status" value="2"/>
</dbReference>
<comment type="catalytic activity">
    <reaction evidence="6 7">
        <text>L-threonylcarbamoyladenylate + adenosine(37) in tRNA = N(6)-L-threonylcarbamoyladenosine(37) in tRNA + AMP + H(+)</text>
        <dbReference type="Rhea" id="RHEA:37059"/>
        <dbReference type="Rhea" id="RHEA-COMP:10162"/>
        <dbReference type="Rhea" id="RHEA-COMP:10163"/>
        <dbReference type="ChEBI" id="CHEBI:15378"/>
        <dbReference type="ChEBI" id="CHEBI:73682"/>
        <dbReference type="ChEBI" id="CHEBI:74411"/>
        <dbReference type="ChEBI" id="CHEBI:74418"/>
        <dbReference type="ChEBI" id="CHEBI:456215"/>
        <dbReference type="EC" id="2.3.1.234"/>
    </reaction>
</comment>